<dbReference type="PANTHER" id="PTHR13513">
    <property type="entry name" value="E3 UBIQUITIN-PROTEIN LIGASE UBR7"/>
    <property type="match status" value="1"/>
</dbReference>
<protein>
    <submittedName>
        <fullName evidence="7">DgyrCDS9926</fullName>
    </submittedName>
</protein>
<evidence type="ECO:0000259" key="6">
    <source>
        <dbReference type="PROSITE" id="PS51157"/>
    </source>
</evidence>
<reference evidence="7 8" key="1">
    <citation type="submission" date="2020-08" db="EMBL/GenBank/DDBJ databases">
        <authorList>
            <person name="Hejnol A."/>
        </authorList>
    </citation>
    <scope>NUCLEOTIDE SEQUENCE [LARGE SCALE GENOMIC DNA]</scope>
</reference>
<keyword evidence="3" id="KW-0862">Zinc</keyword>
<dbReference type="InterPro" id="IPR047506">
    <property type="entry name" value="UBR7-like_UBR-box"/>
</dbReference>
<dbReference type="GO" id="GO:0061630">
    <property type="term" value="F:ubiquitin protein ligase activity"/>
    <property type="evidence" value="ECO:0007669"/>
    <property type="project" value="InterPro"/>
</dbReference>
<dbReference type="Pfam" id="PF02207">
    <property type="entry name" value="zf-UBR"/>
    <property type="match status" value="1"/>
</dbReference>
<dbReference type="AlphaFoldDB" id="A0A7I8VYJ9"/>
<dbReference type="InterPro" id="IPR003126">
    <property type="entry name" value="Znf_UBR"/>
</dbReference>
<organism evidence="7 8">
    <name type="scientific">Dimorphilus gyrociliatus</name>
    <dbReference type="NCBI Taxonomy" id="2664684"/>
    <lineage>
        <taxon>Eukaryota</taxon>
        <taxon>Metazoa</taxon>
        <taxon>Spiralia</taxon>
        <taxon>Lophotrochozoa</taxon>
        <taxon>Annelida</taxon>
        <taxon>Polychaeta</taxon>
        <taxon>Polychaeta incertae sedis</taxon>
        <taxon>Dinophilidae</taxon>
        <taxon>Dimorphilus</taxon>
    </lineage>
</organism>
<evidence type="ECO:0000313" key="7">
    <source>
        <dbReference type="EMBL" id="CAD5121406.1"/>
    </source>
</evidence>
<dbReference type="SUPFAM" id="SSF57903">
    <property type="entry name" value="FYVE/PHD zinc finger"/>
    <property type="match status" value="1"/>
</dbReference>
<dbReference type="InterPro" id="IPR040204">
    <property type="entry name" value="UBR7"/>
</dbReference>
<keyword evidence="8" id="KW-1185">Reference proteome</keyword>
<dbReference type="PANTHER" id="PTHR13513:SF9">
    <property type="entry name" value="E3 UBIQUITIN-PROTEIN LIGASE UBR7-RELATED"/>
    <property type="match status" value="1"/>
</dbReference>
<dbReference type="OrthoDB" id="10262564at2759"/>
<dbReference type="InterPro" id="IPR011011">
    <property type="entry name" value="Znf_FYVE_PHD"/>
</dbReference>
<proteinExistence type="predicted"/>
<evidence type="ECO:0000313" key="8">
    <source>
        <dbReference type="Proteomes" id="UP000549394"/>
    </source>
</evidence>
<feature type="domain" description="UBR-type" evidence="6">
    <location>
        <begin position="51"/>
        <end position="117"/>
    </location>
</feature>
<keyword evidence="2" id="KW-0863">Zinc-finger</keyword>
<gene>
    <name evidence="7" type="ORF">DGYR_LOCUS9364</name>
</gene>
<name>A0A7I8VYJ9_9ANNE</name>
<dbReference type="GO" id="GO:0005737">
    <property type="term" value="C:cytoplasm"/>
    <property type="evidence" value="ECO:0007669"/>
    <property type="project" value="TreeGrafter"/>
</dbReference>
<evidence type="ECO:0000256" key="5">
    <source>
        <dbReference type="SAM" id="MobiDB-lite"/>
    </source>
</evidence>
<feature type="region of interest" description="Disordered" evidence="5">
    <location>
        <begin position="1"/>
        <end position="20"/>
    </location>
</feature>
<dbReference type="Gene3D" id="3.30.40.10">
    <property type="entry name" value="Zinc/RING finger domain, C3HC4 (zinc finger)"/>
    <property type="match status" value="1"/>
</dbReference>
<dbReference type="GO" id="GO:0008270">
    <property type="term" value="F:zinc ion binding"/>
    <property type="evidence" value="ECO:0007669"/>
    <property type="project" value="UniProtKB-KW"/>
</dbReference>
<dbReference type="EMBL" id="CAJFCJ010000014">
    <property type="protein sequence ID" value="CAD5121406.1"/>
    <property type="molecule type" value="Genomic_DNA"/>
</dbReference>
<dbReference type="CDD" id="cd15542">
    <property type="entry name" value="PHD_UBR7"/>
    <property type="match status" value="1"/>
</dbReference>
<feature type="zinc finger region" description="UBR-type" evidence="4">
    <location>
        <begin position="51"/>
        <end position="117"/>
    </location>
</feature>
<evidence type="ECO:0000256" key="1">
    <source>
        <dbReference type="ARBA" id="ARBA00022723"/>
    </source>
</evidence>
<dbReference type="Proteomes" id="UP000549394">
    <property type="component" value="Unassembled WGS sequence"/>
</dbReference>
<comment type="caution">
    <text evidence="7">The sequence shown here is derived from an EMBL/GenBank/DDBJ whole genome shotgun (WGS) entry which is preliminary data.</text>
</comment>
<dbReference type="InterPro" id="IPR013083">
    <property type="entry name" value="Znf_RING/FYVE/PHD"/>
</dbReference>
<evidence type="ECO:0000256" key="2">
    <source>
        <dbReference type="ARBA" id="ARBA00022771"/>
    </source>
</evidence>
<evidence type="ECO:0000256" key="4">
    <source>
        <dbReference type="PROSITE-ProRule" id="PRU00508"/>
    </source>
</evidence>
<evidence type="ECO:0000256" key="3">
    <source>
        <dbReference type="ARBA" id="ARBA00022833"/>
    </source>
</evidence>
<dbReference type="SMART" id="SM00396">
    <property type="entry name" value="ZnF_UBR1"/>
    <property type="match status" value="1"/>
</dbReference>
<dbReference type="PROSITE" id="PS51157">
    <property type="entry name" value="ZF_UBR"/>
    <property type="match status" value="1"/>
</dbReference>
<keyword evidence="1" id="KW-0479">Metal-binding</keyword>
<sequence length="357" mass="40709">MATANSKNDEQQNIVNKSEEEEDIVNLNDIVREEDQLEEDARAVLGGADARICTYDEGYLKRQPLYSCKSCGSGAICLACSFECHDTHDLVELYTKRNTRCDCGNSKVPGKCQLRPDKAEKNEENTYNHNYDGVYCICSRPYPDPEDTSEDEMVQCVICEDWHHTRHLNGDLKGSIISPNSYSEVTCKGCVEKHTFLIPYITHYESSKDTETEEALDVEGCILDELKKKSKSSAQAVFWREGWRNGLCRCQNCKKTYTESGIGFLLDPEDSVQAYEEKAKTRTASEEGNLNRALENMSRVQQNEVLAGYNNMKTKLGTFLKEFAEKRKTVEAKDIQEFFKDLNNKRRRTDIPPNTCK</sequence>
<accession>A0A7I8VYJ9</accession>
<dbReference type="CDD" id="cd19677">
    <property type="entry name" value="UBR-box_UBR7"/>
    <property type="match status" value="1"/>
</dbReference>
<feature type="compositionally biased region" description="Polar residues" evidence="5">
    <location>
        <begin position="1"/>
        <end position="16"/>
    </location>
</feature>